<feature type="binding site" evidence="7">
    <location>
        <begin position="90"/>
        <end position="94"/>
    </location>
    <ligand>
        <name>substrate</name>
    </ligand>
</feature>
<dbReference type="HAMAP" id="MF_00168">
    <property type="entry name" value="Q_tRNA_Tgt"/>
    <property type="match status" value="1"/>
</dbReference>
<name>A0A084JRM6_9FIRM</name>
<feature type="active site" description="Nucleophile" evidence="7">
    <location>
        <position position="272"/>
    </location>
</feature>
<accession>A0A084JRM6</accession>
<evidence type="ECO:0000256" key="4">
    <source>
        <dbReference type="ARBA" id="ARBA00022785"/>
    </source>
</evidence>
<dbReference type="FunFam" id="3.20.20.105:FF:000001">
    <property type="entry name" value="Queuine tRNA-ribosyltransferase"/>
    <property type="match status" value="1"/>
</dbReference>
<comment type="subunit">
    <text evidence="7">Homodimer. Within each dimer, one monomer is responsible for RNA recognition and catalysis, while the other monomer binds to the replacement base PreQ1.</text>
</comment>
<dbReference type="Proteomes" id="UP000028525">
    <property type="component" value="Unassembled WGS sequence"/>
</dbReference>
<dbReference type="STRING" id="29354.IO98_02760"/>
<keyword evidence="5 7" id="KW-0862">Zinc</keyword>
<dbReference type="GO" id="GO:0046872">
    <property type="term" value="F:metal ion binding"/>
    <property type="evidence" value="ECO:0007669"/>
    <property type="project" value="UniProtKB-KW"/>
</dbReference>
<evidence type="ECO:0000313" key="9">
    <source>
        <dbReference type="EMBL" id="KEZ91610.1"/>
    </source>
</evidence>
<dbReference type="InterPro" id="IPR002616">
    <property type="entry name" value="tRNA_ribo_trans-like"/>
</dbReference>
<sequence>MNYKIVAKDGRAKRAEVTTVHGTIQTPVFMNVGTVGAIKGAVSTDDLREIRTQVELSNTYHLHVRTGDKLIKEFGGLHKFMNWDRPILTDSGGFQVFSLTGLRKIKEEGVYFQSHIDGHKIFMGPEESMQIQSNLASTIAMAFDECPPHPATREYMQNSVDRTTRWLERCRVEMAKLNSHPDTLNKDQLLFGINQGGTYEDIRITHAKTISAMDLDGYALGGLAVGESHEEMYRILDETVPYLPENKPTYLMGVGTPANILEAVDRGVDFFDCVYPSRNGRHGHVYTNHGKMNLFNTKYELDHRPIEEGCGCPACRSYSRAYIRHLLKAKEMLGMRLCVLHNLYFYNTMMEEIRDAIENHRYGEYKEQKLSGMMAGQTT</sequence>
<evidence type="ECO:0000256" key="5">
    <source>
        <dbReference type="ARBA" id="ARBA00022833"/>
    </source>
</evidence>
<dbReference type="EC" id="2.4.2.29" evidence="7"/>
<feature type="binding site" evidence="7">
    <location>
        <position position="195"/>
    </location>
    <ligand>
        <name>substrate</name>
    </ligand>
</feature>
<feature type="binding site" evidence="7">
    <location>
        <position position="144"/>
    </location>
    <ligand>
        <name>substrate</name>
    </ligand>
</feature>
<gene>
    <name evidence="7" type="primary">tgt</name>
    <name evidence="9" type="ORF">IO98_02760</name>
</gene>
<dbReference type="InterPro" id="IPR004803">
    <property type="entry name" value="TGT"/>
</dbReference>
<keyword evidence="1 7" id="KW-0328">Glycosyltransferase</keyword>
<feature type="binding site" evidence="7">
    <location>
        <position position="315"/>
    </location>
    <ligand>
        <name>Zn(2+)</name>
        <dbReference type="ChEBI" id="CHEBI:29105"/>
    </ligand>
</feature>
<feature type="binding site" evidence="7">
    <location>
        <position position="310"/>
    </location>
    <ligand>
        <name>Zn(2+)</name>
        <dbReference type="ChEBI" id="CHEBI:29105"/>
    </ligand>
</feature>
<comment type="caution">
    <text evidence="9">The sequence shown here is derived from an EMBL/GenBank/DDBJ whole genome shotgun (WGS) entry which is preliminary data.</text>
</comment>
<evidence type="ECO:0000256" key="3">
    <source>
        <dbReference type="ARBA" id="ARBA00022694"/>
    </source>
</evidence>
<dbReference type="NCBIfam" id="TIGR00449">
    <property type="entry name" value="tgt_general"/>
    <property type="match status" value="1"/>
</dbReference>
<comment type="cofactor">
    <cofactor evidence="7">
        <name>Zn(2+)</name>
        <dbReference type="ChEBI" id="CHEBI:29105"/>
    </cofactor>
    <text evidence="7">Binds 1 zinc ion per subunit.</text>
</comment>
<organism evidence="9 10">
    <name type="scientific">Lacrimispora celerecrescens</name>
    <dbReference type="NCBI Taxonomy" id="29354"/>
    <lineage>
        <taxon>Bacteria</taxon>
        <taxon>Bacillati</taxon>
        <taxon>Bacillota</taxon>
        <taxon>Clostridia</taxon>
        <taxon>Lachnospirales</taxon>
        <taxon>Lachnospiraceae</taxon>
        <taxon>Lacrimispora</taxon>
    </lineage>
</organism>
<dbReference type="GO" id="GO:0008479">
    <property type="term" value="F:tRNA-guanosine(34) queuine transglycosylase activity"/>
    <property type="evidence" value="ECO:0007669"/>
    <property type="project" value="UniProtKB-UniRule"/>
</dbReference>
<protein>
    <recommendedName>
        <fullName evidence="7">Queuine tRNA-ribosyltransferase</fullName>
        <ecNumber evidence="7">2.4.2.29</ecNumber>
    </recommendedName>
    <alternativeName>
        <fullName evidence="7">Guanine insertion enzyme</fullName>
    </alternativeName>
    <alternativeName>
        <fullName evidence="7">tRNA-guanine transglycosylase</fullName>
    </alternativeName>
</protein>
<comment type="function">
    <text evidence="7">Catalyzes the base-exchange of a guanine (G) residue with the queuine precursor 7-aminomethyl-7-deazaguanine (PreQ1) at position 34 (anticodon wobble position) in tRNAs with GU(N) anticodons (tRNA-Asp, -Asn, -His and -Tyr). Catalysis occurs through a double-displacement mechanism. The nucleophile active site attacks the C1' of nucleotide 34 to detach the guanine base from the RNA, forming a covalent enzyme-RNA intermediate. The proton acceptor active site deprotonates the incoming PreQ1, allowing a nucleophilic attack on the C1' of the ribose to form the product. After dissociation, two additional enzymatic reactions on the tRNA convert PreQ1 to queuine (Q), resulting in the hypermodified nucleoside queuosine (7-(((4,5-cis-dihydroxy-2-cyclopenten-1-yl)amino)methyl)-7-deazaguanosine).</text>
</comment>
<dbReference type="UniPathway" id="UPA00392"/>
<dbReference type="InterPro" id="IPR050076">
    <property type="entry name" value="ArchSynthase1/Queuine_TRR"/>
</dbReference>
<comment type="similarity">
    <text evidence="7">Belongs to the queuine tRNA-ribosyltransferase family.</text>
</comment>
<dbReference type="NCBIfam" id="TIGR00430">
    <property type="entry name" value="Q_tRNA_tgt"/>
    <property type="match status" value="1"/>
</dbReference>
<dbReference type="Pfam" id="PF01702">
    <property type="entry name" value="TGT"/>
    <property type="match status" value="1"/>
</dbReference>
<feature type="active site" description="Proton acceptor" evidence="7">
    <location>
        <position position="90"/>
    </location>
</feature>
<dbReference type="SUPFAM" id="SSF51713">
    <property type="entry name" value="tRNA-guanine transglycosylase"/>
    <property type="match status" value="1"/>
</dbReference>
<evidence type="ECO:0000259" key="8">
    <source>
        <dbReference type="Pfam" id="PF01702"/>
    </source>
</evidence>
<keyword evidence="7" id="KW-0479">Metal-binding</keyword>
<feature type="binding site" evidence="7">
    <location>
        <position position="341"/>
    </location>
    <ligand>
        <name>Zn(2+)</name>
        <dbReference type="ChEBI" id="CHEBI:29105"/>
    </ligand>
</feature>
<dbReference type="GO" id="GO:0005829">
    <property type="term" value="C:cytosol"/>
    <property type="evidence" value="ECO:0007669"/>
    <property type="project" value="TreeGrafter"/>
</dbReference>
<feature type="domain" description="tRNA-guanine(15) transglycosylase-like" evidence="8">
    <location>
        <begin position="11"/>
        <end position="371"/>
    </location>
</feature>
<reference evidence="9 10" key="1">
    <citation type="submission" date="2014-07" db="EMBL/GenBank/DDBJ databases">
        <title>Draft genome of Clostridium celerecrescens 152B isolated from sediments associated with methane hydrate from Krishna Godavari basin.</title>
        <authorList>
            <person name="Honkalas V.S."/>
            <person name="Dabir A.P."/>
            <person name="Arora P."/>
            <person name="Dhakephalkar P.K."/>
        </authorList>
    </citation>
    <scope>NUCLEOTIDE SEQUENCE [LARGE SCALE GENOMIC DNA]</scope>
    <source>
        <strain evidence="9 10">152B</strain>
    </source>
</reference>
<dbReference type="PANTHER" id="PTHR46499">
    <property type="entry name" value="QUEUINE TRNA-RIBOSYLTRANSFERASE"/>
    <property type="match status" value="1"/>
</dbReference>
<dbReference type="GO" id="GO:0008616">
    <property type="term" value="P:tRNA queuosine(34) biosynthetic process"/>
    <property type="evidence" value="ECO:0007669"/>
    <property type="project" value="UniProtKB-UniRule"/>
</dbReference>
<feature type="region of interest" description="RNA binding" evidence="7">
    <location>
        <begin position="253"/>
        <end position="259"/>
    </location>
</feature>
<proteinExistence type="inferred from homology"/>
<dbReference type="RefSeq" id="WP_038277640.1">
    <property type="nucleotide sequence ID" value="NZ_JPME01000003.1"/>
</dbReference>
<dbReference type="EMBL" id="JPME01000003">
    <property type="protein sequence ID" value="KEZ91610.1"/>
    <property type="molecule type" value="Genomic_DNA"/>
</dbReference>
<feature type="binding site" evidence="7">
    <location>
        <position position="312"/>
    </location>
    <ligand>
        <name>Zn(2+)</name>
        <dbReference type="ChEBI" id="CHEBI:29105"/>
    </ligand>
</feature>
<evidence type="ECO:0000256" key="6">
    <source>
        <dbReference type="ARBA" id="ARBA00050112"/>
    </source>
</evidence>
<dbReference type="OrthoDB" id="9805417at2"/>
<keyword evidence="2 7" id="KW-0808">Transferase</keyword>
<dbReference type="AlphaFoldDB" id="A0A084JRM6"/>
<comment type="pathway">
    <text evidence="7">tRNA modification; tRNA-queuosine biosynthesis.</text>
</comment>
<keyword evidence="3 7" id="KW-0819">tRNA processing</keyword>
<keyword evidence="10" id="KW-1185">Reference proteome</keyword>
<comment type="catalytic activity">
    <reaction evidence="6 7">
        <text>7-aminomethyl-7-carbaguanine + guanosine(34) in tRNA = 7-aminomethyl-7-carbaguanosine(34) in tRNA + guanine</text>
        <dbReference type="Rhea" id="RHEA:24104"/>
        <dbReference type="Rhea" id="RHEA-COMP:10341"/>
        <dbReference type="Rhea" id="RHEA-COMP:10342"/>
        <dbReference type="ChEBI" id="CHEBI:16235"/>
        <dbReference type="ChEBI" id="CHEBI:58703"/>
        <dbReference type="ChEBI" id="CHEBI:74269"/>
        <dbReference type="ChEBI" id="CHEBI:82833"/>
        <dbReference type="EC" id="2.4.2.29"/>
    </reaction>
</comment>
<dbReference type="InterPro" id="IPR036511">
    <property type="entry name" value="TGT-like_sf"/>
</dbReference>
<evidence type="ECO:0000313" key="10">
    <source>
        <dbReference type="Proteomes" id="UP000028525"/>
    </source>
</evidence>
<comment type="caution">
    <text evidence="7">Lacks conserved residue(s) required for the propagation of feature annotation.</text>
</comment>
<evidence type="ECO:0000256" key="1">
    <source>
        <dbReference type="ARBA" id="ARBA00022676"/>
    </source>
</evidence>
<evidence type="ECO:0000256" key="2">
    <source>
        <dbReference type="ARBA" id="ARBA00022679"/>
    </source>
</evidence>
<dbReference type="Gene3D" id="3.20.20.105">
    <property type="entry name" value="Queuine tRNA-ribosyltransferase-like"/>
    <property type="match status" value="1"/>
</dbReference>
<feature type="binding site" evidence="7">
    <location>
        <position position="222"/>
    </location>
    <ligand>
        <name>substrate</name>
    </ligand>
</feature>
<evidence type="ECO:0000256" key="7">
    <source>
        <dbReference type="HAMAP-Rule" id="MF_00168"/>
    </source>
</evidence>
<keyword evidence="4 7" id="KW-0671">Queuosine biosynthesis</keyword>
<dbReference type="PANTHER" id="PTHR46499:SF1">
    <property type="entry name" value="QUEUINE TRNA-RIBOSYLTRANSFERASE"/>
    <property type="match status" value="1"/>
</dbReference>